<evidence type="ECO:0000256" key="1">
    <source>
        <dbReference type="SAM" id="MobiDB-lite"/>
    </source>
</evidence>
<feature type="signal peptide" evidence="2">
    <location>
        <begin position="1"/>
        <end position="23"/>
    </location>
</feature>
<dbReference type="Proteomes" id="UP000037397">
    <property type="component" value="Unassembled WGS sequence"/>
</dbReference>
<sequence>MNRTARLRLATCGLLLAAPLALTACGSSDDSKGGDQTSAPAAATSSAPEGIASGEPTPGVNTETGGGDAAGKPSKSEVATGIKGIYDKQPESGKLFDTQKLADCIVDKTYDSMSPKSLNALKDGKIQDLDSADQQKLTTTAGECGPKSLKGGGSIPTGLPTGS</sequence>
<feature type="compositionally biased region" description="Polar residues" evidence="1">
    <location>
        <begin position="132"/>
        <end position="141"/>
    </location>
</feature>
<proteinExistence type="predicted"/>
<dbReference type="OrthoDB" id="5150128at2"/>
<protein>
    <recommendedName>
        <fullName evidence="5">Lipoprotein</fullName>
    </recommendedName>
</protein>
<gene>
    <name evidence="3" type="ORF">VV01_12885</name>
</gene>
<accession>A0A0L6CJ70</accession>
<comment type="caution">
    <text evidence="3">The sequence shown here is derived from an EMBL/GenBank/DDBJ whole genome shotgun (WGS) entry which is preliminary data.</text>
</comment>
<name>A0A0L6CJ70_9MICO</name>
<reference evidence="4" key="1">
    <citation type="submission" date="2015-03" db="EMBL/GenBank/DDBJ databases">
        <title>Luteipulveratus halotolerans sp. nov., a novel actinobacterium (Dermacoccaceae) from Sarawak, Malaysia.</title>
        <authorList>
            <person name="Juboi H."/>
            <person name="Basik A."/>
            <person name="Shamsul S.S."/>
            <person name="Arnold P."/>
            <person name="Schmitt E.K."/>
            <person name="Sanglier J.-J."/>
            <person name="Yeo T."/>
        </authorList>
    </citation>
    <scope>NUCLEOTIDE SEQUENCE [LARGE SCALE GENOMIC DNA]</scope>
    <source>
        <strain evidence="4">C296001</strain>
    </source>
</reference>
<dbReference type="AlphaFoldDB" id="A0A0L6CJ70"/>
<dbReference type="PROSITE" id="PS51257">
    <property type="entry name" value="PROKAR_LIPOPROTEIN"/>
    <property type="match status" value="1"/>
</dbReference>
<feature type="region of interest" description="Disordered" evidence="1">
    <location>
        <begin position="132"/>
        <end position="163"/>
    </location>
</feature>
<keyword evidence="2" id="KW-0732">Signal</keyword>
<evidence type="ECO:0008006" key="5">
    <source>
        <dbReference type="Google" id="ProtNLM"/>
    </source>
</evidence>
<evidence type="ECO:0000313" key="4">
    <source>
        <dbReference type="Proteomes" id="UP000037397"/>
    </source>
</evidence>
<dbReference type="EMBL" id="LAIR01000002">
    <property type="protein sequence ID" value="KNX37846.1"/>
    <property type="molecule type" value="Genomic_DNA"/>
</dbReference>
<feature type="region of interest" description="Disordered" evidence="1">
    <location>
        <begin position="25"/>
        <end position="90"/>
    </location>
</feature>
<organism evidence="3 4">
    <name type="scientific">Luteipulveratus halotolerans</name>
    <dbReference type="NCBI Taxonomy" id="1631356"/>
    <lineage>
        <taxon>Bacteria</taxon>
        <taxon>Bacillati</taxon>
        <taxon>Actinomycetota</taxon>
        <taxon>Actinomycetes</taxon>
        <taxon>Micrococcales</taxon>
        <taxon>Dermacoccaceae</taxon>
        <taxon>Luteipulveratus</taxon>
    </lineage>
</organism>
<evidence type="ECO:0000256" key="2">
    <source>
        <dbReference type="SAM" id="SignalP"/>
    </source>
</evidence>
<keyword evidence="4" id="KW-1185">Reference proteome</keyword>
<feature type="chain" id="PRO_5039235827" description="Lipoprotein" evidence="2">
    <location>
        <begin position="24"/>
        <end position="163"/>
    </location>
</feature>
<feature type="compositionally biased region" description="Low complexity" evidence="1">
    <location>
        <begin position="37"/>
        <end position="48"/>
    </location>
</feature>
<evidence type="ECO:0000313" key="3">
    <source>
        <dbReference type="EMBL" id="KNX37846.1"/>
    </source>
</evidence>
<dbReference type="RefSeq" id="WP_050670239.1">
    <property type="nucleotide sequence ID" value="NZ_LAIR01000002.1"/>
</dbReference>